<feature type="compositionally biased region" description="Polar residues" evidence="3">
    <location>
        <begin position="208"/>
        <end position="218"/>
    </location>
</feature>
<dbReference type="InterPro" id="IPR004088">
    <property type="entry name" value="KH_dom_type_1"/>
</dbReference>
<evidence type="ECO:0000313" key="6">
    <source>
        <dbReference type="Proteomes" id="UP000663848"/>
    </source>
</evidence>
<gene>
    <name evidence="5" type="ORF">QYT958_LOCUS34854</name>
</gene>
<name>A0A821YUK5_9BILA</name>
<accession>A0A821YUK5</accession>
<dbReference type="Proteomes" id="UP000663848">
    <property type="component" value="Unassembled WGS sequence"/>
</dbReference>
<dbReference type="InterPro" id="IPR036612">
    <property type="entry name" value="KH_dom_type_1_sf"/>
</dbReference>
<dbReference type="PANTHER" id="PTHR10288">
    <property type="entry name" value="KH DOMAIN CONTAINING RNA BINDING PROTEIN"/>
    <property type="match status" value="1"/>
</dbReference>
<evidence type="ECO:0000313" key="5">
    <source>
        <dbReference type="EMBL" id="CAF4967227.1"/>
    </source>
</evidence>
<proteinExistence type="predicted"/>
<dbReference type="InterPro" id="IPR004087">
    <property type="entry name" value="KH_dom"/>
</dbReference>
<feature type="domain" description="K Homology" evidence="4">
    <location>
        <begin position="9"/>
        <end position="80"/>
    </location>
</feature>
<evidence type="ECO:0000256" key="2">
    <source>
        <dbReference type="PROSITE-ProRule" id="PRU00117"/>
    </source>
</evidence>
<reference evidence="5" key="1">
    <citation type="submission" date="2021-02" db="EMBL/GenBank/DDBJ databases">
        <authorList>
            <person name="Nowell W R."/>
        </authorList>
    </citation>
    <scope>NUCLEOTIDE SEQUENCE</scope>
</reference>
<dbReference type="AlphaFoldDB" id="A0A821YUK5"/>
<feature type="non-terminal residue" evidence="5">
    <location>
        <position position="1"/>
    </location>
</feature>
<feature type="domain" description="K Homology" evidence="4">
    <location>
        <begin position="90"/>
        <end position="163"/>
    </location>
</feature>
<feature type="compositionally biased region" description="Low complexity" evidence="3">
    <location>
        <begin position="219"/>
        <end position="242"/>
    </location>
</feature>
<comment type="caution">
    <text evidence="5">The sequence shown here is derived from an EMBL/GenBank/DDBJ whole genome shotgun (WGS) entry which is preliminary data.</text>
</comment>
<dbReference type="Pfam" id="PF00013">
    <property type="entry name" value="KH_1"/>
    <property type="match status" value="2"/>
</dbReference>
<organism evidence="5 6">
    <name type="scientific">Rotaria socialis</name>
    <dbReference type="NCBI Taxonomy" id="392032"/>
    <lineage>
        <taxon>Eukaryota</taxon>
        <taxon>Metazoa</taxon>
        <taxon>Spiralia</taxon>
        <taxon>Gnathifera</taxon>
        <taxon>Rotifera</taxon>
        <taxon>Eurotatoria</taxon>
        <taxon>Bdelloidea</taxon>
        <taxon>Philodinida</taxon>
        <taxon>Philodinidae</taxon>
        <taxon>Rotaria</taxon>
    </lineage>
</organism>
<protein>
    <recommendedName>
        <fullName evidence="4">K Homology domain-containing protein</fullName>
    </recommendedName>
</protein>
<evidence type="ECO:0000256" key="3">
    <source>
        <dbReference type="SAM" id="MobiDB-lite"/>
    </source>
</evidence>
<evidence type="ECO:0000259" key="4">
    <source>
        <dbReference type="SMART" id="SM00322"/>
    </source>
</evidence>
<keyword evidence="2" id="KW-0694">RNA-binding</keyword>
<dbReference type="Gene3D" id="3.30.1370.10">
    <property type="entry name" value="K Homology domain, type 1"/>
    <property type="match status" value="2"/>
</dbReference>
<dbReference type="SMART" id="SM00322">
    <property type="entry name" value="KH"/>
    <property type="match status" value="2"/>
</dbReference>
<dbReference type="SUPFAM" id="SSF54791">
    <property type="entry name" value="Eukaryotic type KH-domain (KH-domain type I)"/>
    <property type="match status" value="2"/>
</dbReference>
<feature type="region of interest" description="Disordered" evidence="3">
    <location>
        <begin position="206"/>
        <end position="260"/>
    </location>
</feature>
<dbReference type="GO" id="GO:0003723">
    <property type="term" value="F:RNA binding"/>
    <property type="evidence" value="ECO:0007669"/>
    <property type="project" value="UniProtKB-UniRule"/>
</dbReference>
<keyword evidence="1" id="KW-0677">Repeat</keyword>
<dbReference type="EMBL" id="CAJOBR010025605">
    <property type="protein sequence ID" value="CAF4967227.1"/>
    <property type="molecule type" value="Genomic_DNA"/>
</dbReference>
<evidence type="ECO:0000256" key="1">
    <source>
        <dbReference type="ARBA" id="ARBA00022737"/>
    </source>
</evidence>
<sequence length="260" mass="29339">MDYIFGQPNDFPLRILVPSDAVGAIIGKQGSTVKQIKQKTHAKIDVNKNEASNIQERVIAFRGQQENCVQACREVLGIMHEDATSKNKTNDIILKVLAHNNFIGRIIGKGGNIINTIKKETDTNITVSSINELNSYNVERIISIKGEIDQQIRALETIYTKLCLAYENDNARAWNNPASQYQQQQQQQQQLMQHFTQQAVMMAGGANGTTPLFPTHYTQQQQQQQQSIVQQTPTNNSNNSSSKYIEQSPHPTTMYHPSYY</sequence>
<dbReference type="PROSITE" id="PS50084">
    <property type="entry name" value="KH_TYPE_1"/>
    <property type="match status" value="2"/>
</dbReference>